<feature type="signal peptide" evidence="2">
    <location>
        <begin position="1"/>
        <end position="26"/>
    </location>
</feature>
<feature type="region of interest" description="Disordered" evidence="1">
    <location>
        <begin position="40"/>
        <end position="87"/>
    </location>
</feature>
<name>A0A8J5V044_ZIZPA</name>
<dbReference type="EMBL" id="JAAALK010000288">
    <property type="protein sequence ID" value="KAG8052727.1"/>
    <property type="molecule type" value="Genomic_DNA"/>
</dbReference>
<keyword evidence="4" id="KW-1185">Reference proteome</keyword>
<reference evidence="3" key="1">
    <citation type="journal article" date="2021" name="bioRxiv">
        <title>Whole Genome Assembly and Annotation of Northern Wild Rice, Zizania palustris L., Supports a Whole Genome Duplication in the Zizania Genus.</title>
        <authorList>
            <person name="Haas M."/>
            <person name="Kono T."/>
            <person name="Macchietto M."/>
            <person name="Millas R."/>
            <person name="McGilp L."/>
            <person name="Shao M."/>
            <person name="Duquette J."/>
            <person name="Hirsch C.N."/>
            <person name="Kimball J."/>
        </authorList>
    </citation>
    <scope>NUCLEOTIDE SEQUENCE</scope>
    <source>
        <tissue evidence="3">Fresh leaf tissue</tissue>
    </source>
</reference>
<proteinExistence type="predicted"/>
<feature type="compositionally biased region" description="Basic and acidic residues" evidence="1">
    <location>
        <begin position="52"/>
        <end position="67"/>
    </location>
</feature>
<feature type="chain" id="PRO_5035226627" evidence="2">
    <location>
        <begin position="27"/>
        <end position="103"/>
    </location>
</feature>
<organism evidence="3 4">
    <name type="scientific">Zizania palustris</name>
    <name type="common">Northern wild rice</name>
    <dbReference type="NCBI Taxonomy" id="103762"/>
    <lineage>
        <taxon>Eukaryota</taxon>
        <taxon>Viridiplantae</taxon>
        <taxon>Streptophyta</taxon>
        <taxon>Embryophyta</taxon>
        <taxon>Tracheophyta</taxon>
        <taxon>Spermatophyta</taxon>
        <taxon>Magnoliopsida</taxon>
        <taxon>Liliopsida</taxon>
        <taxon>Poales</taxon>
        <taxon>Poaceae</taxon>
        <taxon>BOP clade</taxon>
        <taxon>Oryzoideae</taxon>
        <taxon>Oryzeae</taxon>
        <taxon>Zizaniinae</taxon>
        <taxon>Zizania</taxon>
    </lineage>
</organism>
<keyword evidence="2" id="KW-0732">Signal</keyword>
<protein>
    <submittedName>
        <fullName evidence="3">Uncharacterized protein</fullName>
    </submittedName>
</protein>
<dbReference type="Proteomes" id="UP000729402">
    <property type="component" value="Unassembled WGS sequence"/>
</dbReference>
<evidence type="ECO:0000256" key="1">
    <source>
        <dbReference type="SAM" id="MobiDB-lite"/>
    </source>
</evidence>
<comment type="caution">
    <text evidence="3">The sequence shown here is derived from an EMBL/GenBank/DDBJ whole genome shotgun (WGS) entry which is preliminary data.</text>
</comment>
<dbReference type="AlphaFoldDB" id="A0A8J5V044"/>
<evidence type="ECO:0000313" key="3">
    <source>
        <dbReference type="EMBL" id="KAG8052727.1"/>
    </source>
</evidence>
<reference evidence="3" key="2">
    <citation type="submission" date="2021-02" db="EMBL/GenBank/DDBJ databases">
        <authorList>
            <person name="Kimball J.A."/>
            <person name="Haas M.W."/>
            <person name="Macchietto M."/>
            <person name="Kono T."/>
            <person name="Duquette J."/>
            <person name="Shao M."/>
        </authorList>
    </citation>
    <scope>NUCLEOTIDE SEQUENCE</scope>
    <source>
        <tissue evidence="3">Fresh leaf tissue</tissue>
    </source>
</reference>
<feature type="compositionally biased region" description="Polar residues" evidence="1">
    <location>
        <begin position="68"/>
        <end position="87"/>
    </location>
</feature>
<evidence type="ECO:0000313" key="4">
    <source>
        <dbReference type="Proteomes" id="UP000729402"/>
    </source>
</evidence>
<evidence type="ECO:0000256" key="2">
    <source>
        <dbReference type="SAM" id="SignalP"/>
    </source>
</evidence>
<sequence length="103" mass="10866">MQLSNLCVCALTLCLCFLFGSGVVQSNESSAKVDDLVASNAAPTEGSADAEDDKKAVGEMGSEEKPSEPTTMEAPQQEGSAPGQETSRMIDVLFLPNWLNVQV</sequence>
<gene>
    <name evidence="3" type="ORF">GUJ93_ZPchr0001g29865</name>
</gene>
<accession>A0A8J5V044</accession>